<evidence type="ECO:0000259" key="1">
    <source>
        <dbReference type="Pfam" id="PF25761"/>
    </source>
</evidence>
<proteinExistence type="predicted"/>
<accession>A0AA35Y7K9</accession>
<evidence type="ECO:0000313" key="2">
    <source>
        <dbReference type="EMBL" id="CAI9260808.1"/>
    </source>
</evidence>
<dbReference type="AlphaFoldDB" id="A0AA35Y7K9"/>
<reference evidence="2" key="1">
    <citation type="submission" date="2023-04" db="EMBL/GenBank/DDBJ databases">
        <authorList>
            <person name="Vijverberg K."/>
            <person name="Xiong W."/>
            <person name="Schranz E."/>
        </authorList>
    </citation>
    <scope>NUCLEOTIDE SEQUENCE</scope>
</reference>
<dbReference type="PANTHER" id="PTHR31280:SF2">
    <property type="entry name" value="PROTEIN UNC-13 HOMOLOG"/>
    <property type="match status" value="1"/>
</dbReference>
<dbReference type="Proteomes" id="UP001177003">
    <property type="component" value="Chromosome 0"/>
</dbReference>
<dbReference type="Pfam" id="PF25761">
    <property type="entry name" value="TPR_PATROL1"/>
    <property type="match status" value="1"/>
</dbReference>
<feature type="domain" description="PATROL1-like C-terminal" evidence="1">
    <location>
        <begin position="66"/>
        <end position="110"/>
    </location>
</feature>
<sequence>MVPIKNYVALTVSYIKYLLHLLHQFISFLSHRLWFYCIDAFSMFQLLTLVVEEDGGSAVPYQAPIQKWEPVSMQQRHGSSIVEVYRIIEETVDQFFALKIPMRSGEMNSLF</sequence>
<organism evidence="2 3">
    <name type="scientific">Lactuca saligna</name>
    <name type="common">Willowleaf lettuce</name>
    <dbReference type="NCBI Taxonomy" id="75948"/>
    <lineage>
        <taxon>Eukaryota</taxon>
        <taxon>Viridiplantae</taxon>
        <taxon>Streptophyta</taxon>
        <taxon>Embryophyta</taxon>
        <taxon>Tracheophyta</taxon>
        <taxon>Spermatophyta</taxon>
        <taxon>Magnoliopsida</taxon>
        <taxon>eudicotyledons</taxon>
        <taxon>Gunneridae</taxon>
        <taxon>Pentapetalae</taxon>
        <taxon>asterids</taxon>
        <taxon>campanulids</taxon>
        <taxon>Asterales</taxon>
        <taxon>Asteraceae</taxon>
        <taxon>Cichorioideae</taxon>
        <taxon>Cichorieae</taxon>
        <taxon>Lactucinae</taxon>
        <taxon>Lactuca</taxon>
    </lineage>
</organism>
<keyword evidence="3" id="KW-1185">Reference proteome</keyword>
<protein>
    <recommendedName>
        <fullName evidence="1">PATROL1-like C-terminal domain-containing protein</fullName>
    </recommendedName>
</protein>
<gene>
    <name evidence="2" type="ORF">LSALG_LOCUS1634</name>
</gene>
<name>A0AA35Y7K9_LACSI</name>
<evidence type="ECO:0000313" key="3">
    <source>
        <dbReference type="Proteomes" id="UP001177003"/>
    </source>
</evidence>
<dbReference type="InterPro" id="IPR008528">
    <property type="entry name" value="unc-13_homologue"/>
</dbReference>
<dbReference type="InterPro" id="IPR057984">
    <property type="entry name" value="PATROL1_C"/>
</dbReference>
<dbReference type="PANTHER" id="PTHR31280">
    <property type="entry name" value="PROTEIN UNC-13 HOMOLOG"/>
    <property type="match status" value="1"/>
</dbReference>
<dbReference type="EMBL" id="OX465086">
    <property type="protein sequence ID" value="CAI9260808.1"/>
    <property type="molecule type" value="Genomic_DNA"/>
</dbReference>